<protein>
    <submittedName>
        <fullName evidence="2">Uncharacterized protein</fullName>
    </submittedName>
</protein>
<evidence type="ECO:0000256" key="1">
    <source>
        <dbReference type="SAM" id="MobiDB-lite"/>
    </source>
</evidence>
<dbReference type="EMBL" id="JADCTT010000007">
    <property type="protein sequence ID" value="KAF9750086.1"/>
    <property type="molecule type" value="Genomic_DNA"/>
</dbReference>
<sequence>MATEDPIRSDGLPSYGDVATTDPANQMLQPTTLYAASRFIHSSDPQAAPLYELSHSVGFLSDTDRKVVLERLEHNVRSVGGIPTVATRKRSLFHLTHRTAAEMPAFAFQAESRTRRTASMGIERVSRFGRRSGFRVCRAFFSGTGPGRYEAGPVMFSAVPPTSRKQQDVAWEWSDGEGPCWRARCRRGVDESGRDGGDDGWYEGCPGRGVVDEGLVGACWRVMGLDRGSQ</sequence>
<comment type="caution">
    <text evidence="2">The sequence shown here is derived from an EMBL/GenBank/DDBJ whole genome shotgun (WGS) entry which is preliminary data.</text>
</comment>
<gene>
    <name evidence="2" type="ORF">IM811_016113</name>
</gene>
<dbReference type="AlphaFoldDB" id="A0A8H7N6M8"/>
<evidence type="ECO:0000313" key="2">
    <source>
        <dbReference type="EMBL" id="KAF9750086.1"/>
    </source>
</evidence>
<evidence type="ECO:0000313" key="3">
    <source>
        <dbReference type="Proteomes" id="UP000616885"/>
    </source>
</evidence>
<proteinExistence type="predicted"/>
<feature type="region of interest" description="Disordered" evidence="1">
    <location>
        <begin position="1"/>
        <end position="23"/>
    </location>
</feature>
<organism evidence="2 3">
    <name type="scientific">Bionectria ochroleuca</name>
    <name type="common">Gliocladium roseum</name>
    <dbReference type="NCBI Taxonomy" id="29856"/>
    <lineage>
        <taxon>Eukaryota</taxon>
        <taxon>Fungi</taxon>
        <taxon>Dikarya</taxon>
        <taxon>Ascomycota</taxon>
        <taxon>Pezizomycotina</taxon>
        <taxon>Sordariomycetes</taxon>
        <taxon>Hypocreomycetidae</taxon>
        <taxon>Hypocreales</taxon>
        <taxon>Bionectriaceae</taxon>
        <taxon>Clonostachys</taxon>
    </lineage>
</organism>
<dbReference type="Proteomes" id="UP000616885">
    <property type="component" value="Unassembled WGS sequence"/>
</dbReference>
<name>A0A8H7N6M8_BIOOC</name>
<reference evidence="2" key="1">
    <citation type="submission" date="2020-10" db="EMBL/GenBank/DDBJ databases">
        <title>High-Quality Genome Resource of Clonostachys rosea strain S41 by Oxford Nanopore Long-Read Sequencing.</title>
        <authorList>
            <person name="Wang H."/>
        </authorList>
    </citation>
    <scope>NUCLEOTIDE SEQUENCE</scope>
    <source>
        <strain evidence="2">S41</strain>
    </source>
</reference>
<accession>A0A8H7N6M8</accession>